<sequence length="32" mass="3692">MQPISVTSARELEATKTTRPDVWKRTFQTGKK</sequence>
<name>A0A0E9VCE5_ANGAN</name>
<organism evidence="1">
    <name type="scientific">Anguilla anguilla</name>
    <name type="common">European freshwater eel</name>
    <name type="synonym">Muraena anguilla</name>
    <dbReference type="NCBI Taxonomy" id="7936"/>
    <lineage>
        <taxon>Eukaryota</taxon>
        <taxon>Metazoa</taxon>
        <taxon>Chordata</taxon>
        <taxon>Craniata</taxon>
        <taxon>Vertebrata</taxon>
        <taxon>Euteleostomi</taxon>
        <taxon>Actinopterygii</taxon>
        <taxon>Neopterygii</taxon>
        <taxon>Teleostei</taxon>
        <taxon>Anguilliformes</taxon>
        <taxon>Anguillidae</taxon>
        <taxon>Anguilla</taxon>
    </lineage>
</organism>
<proteinExistence type="predicted"/>
<evidence type="ECO:0000313" key="1">
    <source>
        <dbReference type="EMBL" id="JAH75759.1"/>
    </source>
</evidence>
<dbReference type="EMBL" id="GBXM01032818">
    <property type="protein sequence ID" value="JAH75759.1"/>
    <property type="molecule type" value="Transcribed_RNA"/>
</dbReference>
<dbReference type="AlphaFoldDB" id="A0A0E9VCE5"/>
<reference evidence="1" key="1">
    <citation type="submission" date="2014-11" db="EMBL/GenBank/DDBJ databases">
        <authorList>
            <person name="Amaro Gonzalez C."/>
        </authorList>
    </citation>
    <scope>NUCLEOTIDE SEQUENCE</scope>
</reference>
<protein>
    <submittedName>
        <fullName evidence="1">Uncharacterized protein</fullName>
    </submittedName>
</protein>
<reference evidence="1" key="2">
    <citation type="journal article" date="2015" name="Fish Shellfish Immunol.">
        <title>Early steps in the European eel (Anguilla anguilla)-Vibrio vulnificus interaction in the gills: Role of the RtxA13 toxin.</title>
        <authorList>
            <person name="Callol A."/>
            <person name="Pajuelo D."/>
            <person name="Ebbesson L."/>
            <person name="Teles M."/>
            <person name="MacKenzie S."/>
            <person name="Amaro C."/>
        </authorList>
    </citation>
    <scope>NUCLEOTIDE SEQUENCE</scope>
</reference>
<accession>A0A0E9VCE5</accession>